<evidence type="ECO:0000313" key="8">
    <source>
        <dbReference type="Proteomes" id="UP000594637"/>
    </source>
</evidence>
<feature type="transmembrane region" description="Helical" evidence="6">
    <location>
        <begin position="246"/>
        <end position="266"/>
    </location>
</feature>
<evidence type="ECO:0000256" key="2">
    <source>
        <dbReference type="ARBA" id="ARBA00022475"/>
    </source>
</evidence>
<feature type="transmembrane region" description="Helical" evidence="6">
    <location>
        <begin position="330"/>
        <end position="350"/>
    </location>
</feature>
<feature type="transmembrane region" description="Helical" evidence="6">
    <location>
        <begin position="169"/>
        <end position="187"/>
    </location>
</feature>
<reference evidence="7 8" key="1">
    <citation type="submission" date="2020-11" db="EMBL/GenBank/DDBJ databases">
        <title>Actinomyces sp. ZJ750.</title>
        <authorList>
            <person name="Zhou J."/>
        </authorList>
    </citation>
    <scope>NUCLEOTIDE SEQUENCE [LARGE SCALE GENOMIC DNA]</scope>
    <source>
        <strain evidence="7 8">ZJ750</strain>
    </source>
</reference>
<gene>
    <name evidence="7" type="ORF">ID810_02345</name>
</gene>
<keyword evidence="3 6" id="KW-0812">Transmembrane</keyword>
<feature type="transmembrane region" description="Helical" evidence="6">
    <location>
        <begin position="107"/>
        <end position="125"/>
    </location>
</feature>
<keyword evidence="8" id="KW-1185">Reference proteome</keyword>
<evidence type="ECO:0000256" key="1">
    <source>
        <dbReference type="ARBA" id="ARBA00004651"/>
    </source>
</evidence>
<accession>A0A7T0LLW4</accession>
<evidence type="ECO:0000256" key="6">
    <source>
        <dbReference type="SAM" id="Phobius"/>
    </source>
</evidence>
<dbReference type="AlphaFoldDB" id="A0A7T0LLW4"/>
<feature type="transmembrane region" description="Helical" evidence="6">
    <location>
        <begin position="208"/>
        <end position="226"/>
    </location>
</feature>
<keyword evidence="5 6" id="KW-0472">Membrane</keyword>
<evidence type="ECO:0000256" key="3">
    <source>
        <dbReference type="ARBA" id="ARBA00022692"/>
    </source>
</evidence>
<feature type="transmembrane region" description="Helical" evidence="6">
    <location>
        <begin position="12"/>
        <end position="34"/>
    </location>
</feature>
<proteinExistence type="predicted"/>
<sequence>MASSEGSQLRRDYVWNAAASLAASVFVVLTTAVVSHVIDIQAVGIYALAIANGQLFQTLGMYEVRTYHVTDVRRRFSFGTYLAARIVTVVLMIAAIVVHALVTGNSASAAILMILIASVRVFDAFEDVFYSEFQRAGRLDLGGRACFVRTMATMIVFCLMVVLTGHLLVSTVTTLVASLVVMVLAYVPPARSLYSLRPSWDARAVLQLLAECLPLFLASFLNMFIFTAPRWAIDTSMGEAAEVAQGYFTVIFMPASAINLLSLLVFRPLLTPMATRWAAGDDEGFLTAIRRGLVTTFLASLVVAAAAYVAGPPVLDLVYSTDVSGLRLELMVLIAGGALNAGGVILYYALSTMRLQRLVLVGYVVGAVAAGVLCRILVPPLGLLGAATAFTGSMAVLALCFAAGIVVSHATARDRDPRATTSHEH</sequence>
<dbReference type="PANTHER" id="PTHR30250:SF11">
    <property type="entry name" value="O-ANTIGEN TRANSPORTER-RELATED"/>
    <property type="match status" value="1"/>
</dbReference>
<comment type="subcellular location">
    <subcellularLocation>
        <location evidence="1">Cell membrane</location>
        <topology evidence="1">Multi-pass membrane protein</topology>
    </subcellularLocation>
</comment>
<evidence type="ECO:0000256" key="4">
    <source>
        <dbReference type="ARBA" id="ARBA00022989"/>
    </source>
</evidence>
<feature type="transmembrane region" description="Helical" evidence="6">
    <location>
        <begin position="40"/>
        <end position="62"/>
    </location>
</feature>
<dbReference type="GO" id="GO:0005886">
    <property type="term" value="C:plasma membrane"/>
    <property type="evidence" value="ECO:0007669"/>
    <property type="project" value="UniProtKB-SubCell"/>
</dbReference>
<dbReference type="InterPro" id="IPR050833">
    <property type="entry name" value="Poly_Biosynth_Transport"/>
</dbReference>
<dbReference type="EMBL" id="CP063989">
    <property type="protein sequence ID" value="QPL05831.1"/>
    <property type="molecule type" value="Genomic_DNA"/>
</dbReference>
<feature type="transmembrane region" description="Helical" evidence="6">
    <location>
        <begin position="357"/>
        <end position="378"/>
    </location>
</feature>
<organism evidence="7 8">
    <name type="scientific">Actinomyces respiraculi</name>
    <dbReference type="NCBI Taxonomy" id="2744574"/>
    <lineage>
        <taxon>Bacteria</taxon>
        <taxon>Bacillati</taxon>
        <taxon>Actinomycetota</taxon>
        <taxon>Actinomycetes</taxon>
        <taxon>Actinomycetales</taxon>
        <taxon>Actinomycetaceae</taxon>
        <taxon>Actinomyces</taxon>
    </lineage>
</organism>
<dbReference type="PANTHER" id="PTHR30250">
    <property type="entry name" value="PST FAMILY PREDICTED COLANIC ACID TRANSPORTER"/>
    <property type="match status" value="1"/>
</dbReference>
<evidence type="ECO:0000313" key="7">
    <source>
        <dbReference type="EMBL" id="QPL05831.1"/>
    </source>
</evidence>
<feature type="transmembrane region" description="Helical" evidence="6">
    <location>
        <begin position="292"/>
        <end position="310"/>
    </location>
</feature>
<name>A0A7T0LLW4_9ACTO</name>
<evidence type="ECO:0000256" key="5">
    <source>
        <dbReference type="ARBA" id="ARBA00023136"/>
    </source>
</evidence>
<dbReference type="KEGG" id="arep:ID810_02345"/>
<keyword evidence="4 6" id="KW-1133">Transmembrane helix</keyword>
<feature type="transmembrane region" description="Helical" evidence="6">
    <location>
        <begin position="384"/>
        <end position="408"/>
    </location>
</feature>
<dbReference type="RefSeq" id="WP_188232560.1">
    <property type="nucleotide sequence ID" value="NZ_CP063989.1"/>
</dbReference>
<protein>
    <submittedName>
        <fullName evidence="7">Lipopolysaccharide biosynthesis protein</fullName>
    </submittedName>
</protein>
<dbReference type="Proteomes" id="UP000594637">
    <property type="component" value="Chromosome"/>
</dbReference>
<feature type="transmembrane region" description="Helical" evidence="6">
    <location>
        <begin position="146"/>
        <end position="163"/>
    </location>
</feature>
<feature type="transmembrane region" description="Helical" evidence="6">
    <location>
        <begin position="82"/>
        <end position="101"/>
    </location>
</feature>
<keyword evidence="2" id="KW-1003">Cell membrane</keyword>